<name>A0A9X4RKS2_9BACT</name>
<accession>A0A9X4RKS2</accession>
<evidence type="ECO:0000256" key="5">
    <source>
        <dbReference type="HAMAP-Rule" id="MF_00902"/>
    </source>
</evidence>
<keyword evidence="4 5" id="KW-0472">Membrane</keyword>
<dbReference type="NCBIfam" id="TIGR00945">
    <property type="entry name" value="tatC"/>
    <property type="match status" value="1"/>
</dbReference>
<comment type="subunit">
    <text evidence="5">Forms a complex with TatA.</text>
</comment>
<dbReference type="Pfam" id="PF00902">
    <property type="entry name" value="TatC"/>
    <property type="match status" value="1"/>
</dbReference>
<keyword evidence="2 5" id="KW-0812">Transmembrane</keyword>
<dbReference type="GO" id="GO:0009977">
    <property type="term" value="F:proton motive force dependent protein transmembrane transporter activity"/>
    <property type="evidence" value="ECO:0007669"/>
    <property type="project" value="TreeGrafter"/>
</dbReference>
<reference evidence="6" key="2">
    <citation type="submission" date="2022-10" db="EMBL/GenBank/DDBJ databases">
        <authorList>
            <person name="Aronson H.S."/>
        </authorList>
    </citation>
    <scope>NUCLEOTIDE SEQUENCE</scope>
    <source>
        <strain evidence="6">RS19-109</strain>
    </source>
</reference>
<feature type="transmembrane region" description="Helical" evidence="5">
    <location>
        <begin position="67"/>
        <end position="88"/>
    </location>
</feature>
<evidence type="ECO:0000256" key="4">
    <source>
        <dbReference type="ARBA" id="ARBA00023136"/>
    </source>
</evidence>
<dbReference type="RefSeq" id="WP_307631810.1">
    <property type="nucleotide sequence ID" value="NZ_JAPHEH010000001.1"/>
</dbReference>
<evidence type="ECO:0000256" key="2">
    <source>
        <dbReference type="ARBA" id="ARBA00022692"/>
    </source>
</evidence>
<dbReference type="EMBL" id="JAPHEH010000001">
    <property type="protein sequence ID" value="MDG4474830.1"/>
    <property type="molecule type" value="Genomic_DNA"/>
</dbReference>
<dbReference type="PANTHER" id="PTHR30371">
    <property type="entry name" value="SEC-INDEPENDENT PROTEIN TRANSLOCASE PROTEIN TATC"/>
    <property type="match status" value="1"/>
</dbReference>
<evidence type="ECO:0000313" key="7">
    <source>
        <dbReference type="Proteomes" id="UP001154240"/>
    </source>
</evidence>
<dbReference type="HAMAP" id="MF_00902">
    <property type="entry name" value="TatC"/>
    <property type="match status" value="1"/>
</dbReference>
<keyword evidence="7" id="KW-1185">Reference proteome</keyword>
<keyword evidence="5" id="KW-1003">Cell membrane</keyword>
<comment type="similarity">
    <text evidence="5">Belongs to the TatC family.</text>
</comment>
<gene>
    <name evidence="5 6" type="primary">tatC</name>
    <name evidence="6" type="ORF">OLX77_01480</name>
</gene>
<dbReference type="GO" id="GO:0043953">
    <property type="term" value="P:protein transport by the Tat complex"/>
    <property type="evidence" value="ECO:0007669"/>
    <property type="project" value="UniProtKB-UniRule"/>
</dbReference>
<feature type="transmembrane region" description="Helical" evidence="5">
    <location>
        <begin position="109"/>
        <end position="128"/>
    </location>
</feature>
<feature type="transmembrane region" description="Helical" evidence="5">
    <location>
        <begin position="162"/>
        <end position="182"/>
    </location>
</feature>
<evidence type="ECO:0000313" key="6">
    <source>
        <dbReference type="EMBL" id="MDG4474830.1"/>
    </source>
</evidence>
<feature type="transmembrane region" description="Helical" evidence="5">
    <location>
        <begin position="19"/>
        <end position="37"/>
    </location>
</feature>
<proteinExistence type="inferred from homology"/>
<dbReference type="InterPro" id="IPR002033">
    <property type="entry name" value="TatC"/>
</dbReference>
<keyword evidence="3 5" id="KW-1133">Transmembrane helix</keyword>
<dbReference type="PANTHER" id="PTHR30371:SF0">
    <property type="entry name" value="SEC-INDEPENDENT PROTEIN TRANSLOCASE PROTEIN TATC, CHLOROPLASTIC-RELATED"/>
    <property type="match status" value="1"/>
</dbReference>
<organism evidence="6 7">
    <name type="scientific">Thiovibrio frasassiensis</name>
    <dbReference type="NCBI Taxonomy" id="2984131"/>
    <lineage>
        <taxon>Bacteria</taxon>
        <taxon>Pseudomonadati</taxon>
        <taxon>Thermodesulfobacteriota</taxon>
        <taxon>Desulfobulbia</taxon>
        <taxon>Desulfobulbales</taxon>
        <taxon>Thiovibrionaceae</taxon>
        <taxon>Thiovibrio</taxon>
    </lineage>
</organism>
<dbReference type="Proteomes" id="UP001154240">
    <property type="component" value="Unassembled WGS sequence"/>
</dbReference>
<feature type="transmembrane region" description="Helical" evidence="5">
    <location>
        <begin position="194"/>
        <end position="225"/>
    </location>
</feature>
<dbReference type="GO" id="GO:0033281">
    <property type="term" value="C:TAT protein transport complex"/>
    <property type="evidence" value="ECO:0007669"/>
    <property type="project" value="UniProtKB-UniRule"/>
</dbReference>
<comment type="function">
    <text evidence="5">Part of the twin-arginine translocation (Tat) system that transports large folded proteins containing a characteristic twin-arginine motif in their signal peptide across membranes.</text>
</comment>
<keyword evidence="5" id="KW-0653">Protein transport</keyword>
<comment type="caution">
    <text evidence="6">The sequence shown here is derived from an EMBL/GenBank/DDBJ whole genome shotgun (WGS) entry which is preliminary data.</text>
</comment>
<sequence>MSALAGHFSIHFRELRNRVLASFLAVLVATLIAYAFSEHLVRFLMAPLITGHPNLAKLVYTNLTEAFVSYLKISLLAGLIVGFPVCCYQLWMFIAPGLHSHERRMARTVVFWATSLFAGGVVFAYLVVMPEMLSFLLSFADDQLEPLLRLDAYLTFVARTSLAFGLAFEVPFLMVMAAKAGIVSKGYFVRQRKYFYIAILILSFLLTAGDVLSAILLAVPLFGLYEAGIIFSRPFKGKLKTEG</sequence>
<comment type="caution">
    <text evidence="5">Lacks conserved residue(s) required for the propagation of feature annotation.</text>
</comment>
<keyword evidence="5" id="KW-0813">Transport</keyword>
<evidence type="ECO:0000256" key="1">
    <source>
        <dbReference type="ARBA" id="ARBA00004141"/>
    </source>
</evidence>
<keyword evidence="5" id="KW-0811">Translocation</keyword>
<evidence type="ECO:0000256" key="3">
    <source>
        <dbReference type="ARBA" id="ARBA00022989"/>
    </source>
</evidence>
<dbReference type="AlphaFoldDB" id="A0A9X4RKS2"/>
<dbReference type="GO" id="GO:0065002">
    <property type="term" value="P:intracellular protein transmembrane transport"/>
    <property type="evidence" value="ECO:0007669"/>
    <property type="project" value="TreeGrafter"/>
</dbReference>
<dbReference type="PRINTS" id="PR01840">
    <property type="entry name" value="TATCFAMILY"/>
</dbReference>
<reference evidence="6" key="1">
    <citation type="journal article" date="2022" name="bioRxiv">
        <title>Thiovibrio frasassiensisgen. nov., sp. nov., an autotrophic, elemental sulfur disproportionating bacterium isolated from sulfidic karst sediment, and proposal of Thiovibrionaceae fam. nov.</title>
        <authorList>
            <person name="Aronson H."/>
            <person name="Thomas C."/>
            <person name="Bhattacharyya M."/>
            <person name="Eckstein S."/>
            <person name="Jensen S."/>
            <person name="Barco R."/>
            <person name="Macalady J."/>
            <person name="Amend J."/>
        </authorList>
    </citation>
    <scope>NUCLEOTIDE SEQUENCE</scope>
    <source>
        <strain evidence="6">RS19-109</strain>
    </source>
</reference>
<protein>
    <recommendedName>
        <fullName evidence="5">Sec-independent protein translocase protein TatC</fullName>
    </recommendedName>
</protein>
<comment type="subcellular location">
    <subcellularLocation>
        <location evidence="5">Cell membrane</location>
        <topology evidence="5">Multi-pass membrane protein</topology>
    </subcellularLocation>
    <subcellularLocation>
        <location evidence="1">Membrane</location>
        <topology evidence="1">Multi-pass membrane protein</topology>
    </subcellularLocation>
</comment>